<dbReference type="AlphaFoldDB" id="A0AAC9FFM5"/>
<accession>A0AAC9FFM5</accession>
<keyword evidence="2" id="KW-1185">Reference proteome</keyword>
<evidence type="ECO:0000313" key="2">
    <source>
        <dbReference type="Proteomes" id="UP000076088"/>
    </source>
</evidence>
<evidence type="ECO:0000313" key="1">
    <source>
        <dbReference type="EMBL" id="AMU89911.1"/>
    </source>
</evidence>
<protein>
    <submittedName>
        <fullName evidence="1">Uncharacterized protein</fullName>
    </submittedName>
</protein>
<reference evidence="2" key="1">
    <citation type="submission" date="2015-11" db="EMBL/GenBank/DDBJ databases">
        <title>Complete genome sequence of a polyethylene-glycol degrader Sphingopyxis macrogoltabida 203N (NBRC 111659).</title>
        <authorList>
            <person name="Yoshiyuki O."/>
            <person name="Shouta N."/>
            <person name="Nagata Y."/>
            <person name="Numata M."/>
            <person name="Tsuchikane K."/>
            <person name="Hosoyama A."/>
            <person name="Yamazoe A."/>
            <person name="Tsuda M."/>
            <person name="Fujita N."/>
            <person name="Kawai F."/>
        </authorList>
    </citation>
    <scope>NUCLEOTIDE SEQUENCE [LARGE SCALE GENOMIC DNA]</scope>
    <source>
        <strain evidence="2">203N</strain>
    </source>
</reference>
<reference evidence="1 2" key="2">
    <citation type="journal article" date="2016" name="Genome Announc.">
        <title>Complete Genome Sequence of Sphingopyxis macrogoltabida Strain 203N (NBRC 111659), a Polyethylene Glycol Degrader.</title>
        <authorList>
            <person name="Ohtsubo Y."/>
            <person name="Nonoyama S."/>
            <person name="Nagata Y."/>
            <person name="Numata M."/>
            <person name="Tsuchikane K."/>
            <person name="Hosoyama A."/>
            <person name="Yamazoe A."/>
            <person name="Tsuda M."/>
            <person name="Fujita N."/>
            <person name="Kawai F."/>
        </authorList>
    </citation>
    <scope>NUCLEOTIDE SEQUENCE [LARGE SCALE GENOMIC DNA]</scope>
    <source>
        <strain evidence="1 2">203N</strain>
    </source>
</reference>
<dbReference type="Proteomes" id="UP000076088">
    <property type="component" value="Chromosome"/>
</dbReference>
<gene>
    <name evidence="1" type="ORF">ATM17_12780</name>
</gene>
<dbReference type="EMBL" id="CP013344">
    <property type="protein sequence ID" value="AMU89911.1"/>
    <property type="molecule type" value="Genomic_DNA"/>
</dbReference>
<proteinExistence type="predicted"/>
<sequence>MYVIGGFRLLELPEIPNRAILFAAKFILADEVSGLQFRKHLAHVDIVGREQPHFEHERLPFENTLVVGLDAKAYDADARDHADGDDAFVSEKAGMNRTDASHYSASLNVMMKLTPPSAARARRWNDLD</sequence>
<organism evidence="1 2">
    <name type="scientific">Sphingopyxis macrogoltabida</name>
    <name type="common">Sphingomonas macrogoltabidus</name>
    <dbReference type="NCBI Taxonomy" id="33050"/>
    <lineage>
        <taxon>Bacteria</taxon>
        <taxon>Pseudomonadati</taxon>
        <taxon>Pseudomonadota</taxon>
        <taxon>Alphaproteobacteria</taxon>
        <taxon>Sphingomonadales</taxon>
        <taxon>Sphingomonadaceae</taxon>
        <taxon>Sphingopyxis</taxon>
    </lineage>
</organism>
<name>A0AAC9FFM5_SPHMC</name>